<dbReference type="SUPFAM" id="SSF48452">
    <property type="entry name" value="TPR-like"/>
    <property type="match status" value="1"/>
</dbReference>
<evidence type="ECO:0000259" key="5">
    <source>
        <dbReference type="Pfam" id="PF25000"/>
    </source>
</evidence>
<feature type="region of interest" description="Disordered" evidence="2">
    <location>
        <begin position="1110"/>
        <end position="1129"/>
    </location>
</feature>
<feature type="transmembrane region" description="Helical" evidence="3">
    <location>
        <begin position="1678"/>
        <end position="1699"/>
    </location>
</feature>
<dbReference type="Pfam" id="PF05729">
    <property type="entry name" value="NACHT"/>
    <property type="match status" value="1"/>
</dbReference>
<dbReference type="Gene3D" id="3.40.50.1580">
    <property type="entry name" value="Nucleoside phosphorylase domain"/>
    <property type="match status" value="1"/>
</dbReference>
<evidence type="ECO:0000313" key="7">
    <source>
        <dbReference type="Proteomes" id="UP001590950"/>
    </source>
</evidence>
<accession>A0ABR4AIL8</accession>
<dbReference type="InterPro" id="IPR035994">
    <property type="entry name" value="Nucleoside_phosphorylase_sf"/>
</dbReference>
<dbReference type="Gene3D" id="3.40.50.300">
    <property type="entry name" value="P-loop containing nucleotide triphosphate hydrolases"/>
    <property type="match status" value="1"/>
</dbReference>
<evidence type="ECO:0000256" key="1">
    <source>
        <dbReference type="SAM" id="Coils"/>
    </source>
</evidence>
<name>A0ABR4AIL8_9LECA</name>
<feature type="domain" description="NACHT" evidence="4">
    <location>
        <begin position="364"/>
        <end position="523"/>
    </location>
</feature>
<feature type="domain" description="DUF7779" evidence="5">
    <location>
        <begin position="615"/>
        <end position="682"/>
    </location>
</feature>
<comment type="caution">
    <text evidence="6">The sequence shown here is derived from an EMBL/GenBank/DDBJ whole genome shotgun (WGS) entry which is preliminary data.</text>
</comment>
<evidence type="ECO:0000256" key="3">
    <source>
        <dbReference type="SAM" id="Phobius"/>
    </source>
</evidence>
<dbReference type="SUPFAM" id="SSF53167">
    <property type="entry name" value="Purine and uridine phosphorylases"/>
    <property type="match status" value="1"/>
</dbReference>
<dbReference type="PANTHER" id="PTHR46082:SF11">
    <property type="entry name" value="AAA+ ATPASE DOMAIN-CONTAINING PROTEIN-RELATED"/>
    <property type="match status" value="1"/>
</dbReference>
<gene>
    <name evidence="6" type="ORF">N7G274_002057</name>
</gene>
<feature type="region of interest" description="Disordered" evidence="2">
    <location>
        <begin position="1451"/>
        <end position="1475"/>
    </location>
</feature>
<dbReference type="NCBIfam" id="NF040586">
    <property type="entry name" value="FxSxx_TPR"/>
    <property type="match status" value="1"/>
</dbReference>
<dbReference type="InterPro" id="IPR011990">
    <property type="entry name" value="TPR-like_helical_dom_sf"/>
</dbReference>
<keyword evidence="3" id="KW-0472">Membrane</keyword>
<feature type="compositionally biased region" description="Polar residues" evidence="2">
    <location>
        <begin position="1464"/>
        <end position="1475"/>
    </location>
</feature>
<keyword evidence="7" id="KW-1185">Reference proteome</keyword>
<evidence type="ECO:0000313" key="6">
    <source>
        <dbReference type="EMBL" id="KAL2045629.1"/>
    </source>
</evidence>
<proteinExistence type="predicted"/>
<evidence type="ECO:0000259" key="4">
    <source>
        <dbReference type="Pfam" id="PF05729"/>
    </source>
</evidence>
<dbReference type="SUPFAM" id="SSF52540">
    <property type="entry name" value="P-loop containing nucleoside triphosphate hydrolases"/>
    <property type="match status" value="1"/>
</dbReference>
<evidence type="ECO:0008006" key="8">
    <source>
        <dbReference type="Google" id="ProtNLM"/>
    </source>
</evidence>
<dbReference type="PANTHER" id="PTHR46082">
    <property type="entry name" value="ATP/GTP-BINDING PROTEIN-RELATED"/>
    <property type="match status" value="1"/>
</dbReference>
<organism evidence="6 7">
    <name type="scientific">Stereocaulon virgatum</name>
    <dbReference type="NCBI Taxonomy" id="373712"/>
    <lineage>
        <taxon>Eukaryota</taxon>
        <taxon>Fungi</taxon>
        <taxon>Dikarya</taxon>
        <taxon>Ascomycota</taxon>
        <taxon>Pezizomycotina</taxon>
        <taxon>Lecanoromycetes</taxon>
        <taxon>OSLEUM clade</taxon>
        <taxon>Lecanoromycetidae</taxon>
        <taxon>Lecanorales</taxon>
        <taxon>Lecanorineae</taxon>
        <taxon>Stereocaulaceae</taxon>
        <taxon>Stereocaulon</taxon>
    </lineage>
</organism>
<dbReference type="Proteomes" id="UP001590950">
    <property type="component" value="Unassembled WGS sequence"/>
</dbReference>
<feature type="compositionally biased region" description="Low complexity" evidence="2">
    <location>
        <begin position="1119"/>
        <end position="1129"/>
    </location>
</feature>
<feature type="coiled-coil region" evidence="1">
    <location>
        <begin position="1235"/>
        <end position="1263"/>
    </location>
</feature>
<keyword evidence="1" id="KW-0175">Coiled coil</keyword>
<dbReference type="InterPro" id="IPR053137">
    <property type="entry name" value="NLR-like"/>
</dbReference>
<dbReference type="Pfam" id="PF25000">
    <property type="entry name" value="DUF7779"/>
    <property type="match status" value="1"/>
</dbReference>
<feature type="region of interest" description="Disordered" evidence="2">
    <location>
        <begin position="1268"/>
        <end position="1317"/>
    </location>
</feature>
<dbReference type="EMBL" id="JBEFKJ010000006">
    <property type="protein sequence ID" value="KAL2045629.1"/>
    <property type="molecule type" value="Genomic_DNA"/>
</dbReference>
<keyword evidence="3" id="KW-0812">Transmembrane</keyword>
<dbReference type="Gene3D" id="1.25.40.10">
    <property type="entry name" value="Tetratricopeptide repeat domain"/>
    <property type="match status" value="2"/>
</dbReference>
<dbReference type="Pfam" id="PF13424">
    <property type="entry name" value="TPR_12"/>
    <property type="match status" value="4"/>
</dbReference>
<keyword evidence="3" id="KW-1133">Transmembrane helix</keyword>
<dbReference type="InterPro" id="IPR027417">
    <property type="entry name" value="P-loop_NTPase"/>
</dbReference>
<protein>
    <recommendedName>
        <fullName evidence="8">Nucleoside phosphorylase domain-containing protein</fullName>
    </recommendedName>
</protein>
<dbReference type="InterPro" id="IPR056681">
    <property type="entry name" value="DUF7779"/>
</dbReference>
<evidence type="ECO:0000256" key="2">
    <source>
        <dbReference type="SAM" id="MobiDB-lite"/>
    </source>
</evidence>
<sequence length="1730" mass="194185">MRRQDYTVGWICAVQTEYVAACELLDEEHPSLPTSSVHDDNAYTLGRIGDHYIVIACLPKGRYGIASAASVAKDMLRSFESIRIGLMVGIGGGAPSDKHDVRLGDVVVGCPVKKEGGVVPYNFGKAIQDQEFERTGSLNSPPTVLLAALNKLSGHHERKGSRIAESVQMMITQNPRLRGKYQYPGAEYDKLYDSSYTHRGGDHRCDIGCDSASPPVLLRPRRELDPDEPVVHYGLIASADKLMKDAIARDRLTKEHDVLCFEMEAAGLMNDFPCVVIRGICDYSDSHTNNMWQGYAAVTAASYAKELLRMIPEHQIARTQKAIAEIVKPLFSVPYERDVNFIDRKGIFLKIKEQLHMHHRASLCGIGGVGKSQIAIEYAYRFQQSHPQSHVFWIYAANSTQFVQAYQDIARKLRLPGCEDSDVNPCELVSKWLKEEDHSWLMILDNADNAELFFSSAESDAPPATPVQTQRSLSDYLPSVLSLQKSLLVTTRSRTLVQDLIDTESCIEVPPFSIREAESLLRLNAKDAVNRCKPDIIRRLLDVLGYSPLAITQAAAFITHNRMSVQGYLADLEKNNQNLTDSLSQELQDPRRPHGFPNSIFRTWKLSFDQILIQEPQTAKLLSLIAMLDPQRIPERLLQPLFDIDVDFRKAISTLTGCALISQDSGRETYTIHPLVQASVHYWLEQRDEKADYASQALQLLAKEFPSGEHEHKKSCESLLAHAQAVLCYDCVSEDNLRNRGTLLYNVGWFNWQQGRYASAYREASEAYKINQEQLGEDATTTLRGLSLLASVLQDQGRYEVAEEMNRRALEGREKVLGVEHPDTLTSVSNLASVLQGQGKYEAAEEMNRRALEGRGKVLGVEHPSTLTSVSLRALVLQDQGNYKAAEEMDRRVLAGYEKVLGVEHPDTLTSVSNLASVLQDQGKCEAAEEMNRRALEGYEKVLGVEHPDTLTSVSNLASVLQGQGKYEAAEEMNRRALEGREKVLGVEHPDTLTSVSNLASVLQGQGKYEAAEEMNRRALEGREMVLGIEHPSTLTSVSNLASALRDQEKYEAAEEMNQRALAGREKMLRVEHPSTLASVNNLASVLRDQGKYEAYEGISRRVSKINPSILEDSDESNSSETASITSSTWSESSKSSVSTYASASDTLVAALDEFMAFFMSDEGLANLFAEAFIKHDRDRVSRNGARLLKWLGRRLVVAAKTPVEKETAKFFLSRRHDRAIIDKIAQGIMTKSSKEEGQEQMEEELRQRKAIKQERLEVYLQEQKEVPPLNLKPEETGALTNKPVYNHGTALGKALNDGGSDASSDSEDEEKDRQQTIPSNIEVVKLFLKSSDAFARFKEEVEDFVGPFRSEAMWTKTLWNRGERVRFEHSSNMSRLTKIDQLKLATEEKLGMPILWWPLKQPRKHLPSSKVRIIWICEHGDETYVDVSCAKARRYRRMCDTEKPVNVTAGEPPILPTHDASLAGSSGTRGLKSSTSALIDKMTGTFRRRYTKKDNAGPPSRGSEQNATIIPDAIPTLKHIHWCVDSAPRRTFLHHICIEQKKGKDFINELCKSYKKLRGWRWYLSMTTCTEIKLVKLSRVYNDEEAVICTCKGDVLPNLGNQREYIYNIDPPDLEKEIHILRAERALIDYYHGYNSCHATDHISRLIVGIPHRVTGTKLGMKGYGIWARQGWTLARLATFALITQGWAVVFVAFWLWYHPGDLQNAFSPAYYSLGLVTVFIAVPDVLFT</sequence>
<dbReference type="InterPro" id="IPR007111">
    <property type="entry name" value="NACHT_NTPase"/>
</dbReference>
<feature type="transmembrane region" description="Helical" evidence="3">
    <location>
        <begin position="1711"/>
        <end position="1729"/>
    </location>
</feature>
<reference evidence="6 7" key="1">
    <citation type="submission" date="2024-09" db="EMBL/GenBank/DDBJ databases">
        <title>Rethinking Asexuality: The Enigmatic Case of Functional Sexual Genes in Lepraria (Stereocaulaceae).</title>
        <authorList>
            <person name="Doellman M."/>
            <person name="Sun Y."/>
            <person name="Barcenas-Pena A."/>
            <person name="Lumbsch H.T."/>
            <person name="Grewe F."/>
        </authorList>
    </citation>
    <scope>NUCLEOTIDE SEQUENCE [LARGE SCALE GENOMIC DNA]</scope>
    <source>
        <strain evidence="6 7">Mercado 3170</strain>
    </source>
</reference>